<gene>
    <name evidence="1" type="ORF">U14_04848</name>
</gene>
<dbReference type="AlphaFoldDB" id="A0A0S6W794"/>
<dbReference type="SUPFAM" id="SSF109604">
    <property type="entry name" value="HD-domain/PDEase-like"/>
    <property type="match status" value="1"/>
</dbReference>
<keyword evidence="2" id="KW-1185">Reference proteome</keyword>
<reference evidence="1" key="1">
    <citation type="journal article" date="2015" name="PeerJ">
        <title>First genomic representation of candidate bacterial phylum KSB3 points to enhanced environmental sensing as a trigger of wastewater bulking.</title>
        <authorList>
            <person name="Sekiguchi Y."/>
            <person name="Ohashi A."/>
            <person name="Parks D.H."/>
            <person name="Yamauchi T."/>
            <person name="Tyson G.W."/>
            <person name="Hugenholtz P."/>
        </authorList>
    </citation>
    <scope>NUCLEOTIDE SEQUENCE [LARGE SCALE GENOMIC DNA]</scope>
</reference>
<dbReference type="PANTHER" id="PTHR33594">
    <property type="entry name" value="SUPERFAMILY HYDROLASE, PUTATIVE (AFU_ORTHOLOGUE AFUA_1G03035)-RELATED"/>
    <property type="match status" value="1"/>
</dbReference>
<organism evidence="1">
    <name type="scientific">Candidatus Moduliflexus flocculans</name>
    <dbReference type="NCBI Taxonomy" id="1499966"/>
    <lineage>
        <taxon>Bacteria</taxon>
        <taxon>Candidatus Moduliflexota</taxon>
        <taxon>Candidatus Moduliflexia</taxon>
        <taxon>Candidatus Moduliflexales</taxon>
        <taxon>Candidatus Moduliflexaceae</taxon>
    </lineage>
</organism>
<evidence type="ECO:0000313" key="1">
    <source>
        <dbReference type="EMBL" id="GAK53582.1"/>
    </source>
</evidence>
<name>A0A0S6W794_9BACT</name>
<dbReference type="PANTHER" id="PTHR33594:SF1">
    <property type="entry name" value="HD_PDEASE DOMAIN-CONTAINING PROTEIN"/>
    <property type="match status" value="1"/>
</dbReference>
<dbReference type="InterPro" id="IPR003607">
    <property type="entry name" value="HD/PDEase_dom"/>
</dbReference>
<proteinExistence type="predicted"/>
<evidence type="ECO:0000313" key="2">
    <source>
        <dbReference type="Proteomes" id="UP000030700"/>
    </source>
</evidence>
<evidence type="ECO:0008006" key="3">
    <source>
        <dbReference type="Google" id="ProtNLM"/>
    </source>
</evidence>
<dbReference type="EMBL" id="DF820459">
    <property type="protein sequence ID" value="GAK53582.1"/>
    <property type="molecule type" value="Genomic_DNA"/>
</dbReference>
<accession>A0A0S6W794</accession>
<dbReference type="CDD" id="cd00077">
    <property type="entry name" value="HDc"/>
    <property type="match status" value="1"/>
</dbReference>
<dbReference type="STRING" id="1499966.U14_04848"/>
<sequence>MTQWFNLLFPSWEGQGVGMVNSYNNMIEIIETRWLPRLYEACQAHFRGVKLPSHDHRHHLRVWLLAKELLAALAEHGAISEDLIEGMLIAAMFHDVGMSVTRAAQHGRASRLICERWMAEQSASFIRSRELLAAIEHHDDKSYAAHQTRSERMRILPILAACDDLDAFGAIGVFRYAEIYLLRGIPAAELAAHVLPNLANRYRHFQRMYGDLGELAERHARRYTMTRRFYAEFAQQAYAPDCLTGAVGVINMFRARVIEGDDSPEALFDAIQPESDAHIIEFFQQFYAELAISCQTP</sequence>
<dbReference type="HOGENOM" id="CLU_935852_0_0_0"/>
<dbReference type="Proteomes" id="UP000030700">
    <property type="component" value="Unassembled WGS sequence"/>
</dbReference>
<dbReference type="Gene3D" id="1.10.3210.10">
    <property type="entry name" value="Hypothetical protein af1432"/>
    <property type="match status" value="1"/>
</dbReference>
<protein>
    <recommendedName>
        <fullName evidence="3">HD/PDEase domain-containing protein</fullName>
    </recommendedName>
</protein>